<dbReference type="SUPFAM" id="SSF48097">
    <property type="entry name" value="Regulator of G-protein signaling, RGS"/>
    <property type="match status" value="1"/>
</dbReference>
<dbReference type="InterPro" id="IPR036305">
    <property type="entry name" value="RGS_sf"/>
</dbReference>
<evidence type="ECO:0000313" key="2">
    <source>
        <dbReference type="EMBL" id="PIO55039.1"/>
    </source>
</evidence>
<dbReference type="InterPro" id="IPR044926">
    <property type="entry name" value="RGS_subdomain_2"/>
</dbReference>
<keyword evidence="3" id="KW-1185">Reference proteome</keyword>
<dbReference type="Proteomes" id="UP000230423">
    <property type="component" value="Unassembled WGS sequence"/>
</dbReference>
<dbReference type="Gene3D" id="1.10.167.10">
    <property type="entry name" value="Regulator of G-protein Signalling 4, domain 2"/>
    <property type="match status" value="1"/>
</dbReference>
<dbReference type="OrthoDB" id="5957963at2759"/>
<feature type="non-terminal residue" evidence="2">
    <location>
        <position position="130"/>
    </location>
</feature>
<proteinExistence type="predicted"/>
<accession>A0A2G9TAP8</accession>
<organism evidence="2 3">
    <name type="scientific">Teladorsagia circumcincta</name>
    <name type="common">Brown stomach worm</name>
    <name type="synonym">Ostertagia circumcincta</name>
    <dbReference type="NCBI Taxonomy" id="45464"/>
    <lineage>
        <taxon>Eukaryota</taxon>
        <taxon>Metazoa</taxon>
        <taxon>Ecdysozoa</taxon>
        <taxon>Nematoda</taxon>
        <taxon>Chromadorea</taxon>
        <taxon>Rhabditida</taxon>
        <taxon>Rhabditina</taxon>
        <taxon>Rhabditomorpha</taxon>
        <taxon>Strongyloidea</taxon>
        <taxon>Trichostrongylidae</taxon>
        <taxon>Teladorsagia</taxon>
    </lineage>
</organism>
<gene>
    <name evidence="2" type="ORF">TELCIR_23580</name>
</gene>
<evidence type="ECO:0000313" key="3">
    <source>
        <dbReference type="Proteomes" id="UP000230423"/>
    </source>
</evidence>
<evidence type="ECO:0008006" key="4">
    <source>
        <dbReference type="Google" id="ProtNLM"/>
    </source>
</evidence>
<reference evidence="2 3" key="1">
    <citation type="submission" date="2015-09" db="EMBL/GenBank/DDBJ databases">
        <title>Draft genome of the parasitic nematode Teladorsagia circumcincta isolate WARC Sus (inbred).</title>
        <authorList>
            <person name="Mitreva M."/>
        </authorList>
    </citation>
    <scope>NUCLEOTIDE SEQUENCE [LARGE SCALE GENOMIC DNA]</scope>
    <source>
        <strain evidence="2 3">S</strain>
    </source>
</reference>
<evidence type="ECO:0000256" key="1">
    <source>
        <dbReference type="SAM" id="MobiDB-lite"/>
    </source>
</evidence>
<dbReference type="AlphaFoldDB" id="A0A2G9TAP8"/>
<sequence>TESSAQIAYDIWQLFGQFVHDSAPERIEFDEEIVTEFKAAVECNNLLLLDKIIEKSYQVVYQRMQSDHVVPFCQSDAFLGLKLRRAIAGVSSDSLESEESMGSSFSEVVDDPKYEGAASESGKEALMGRK</sequence>
<feature type="compositionally biased region" description="Basic and acidic residues" evidence="1">
    <location>
        <begin position="121"/>
        <end position="130"/>
    </location>
</feature>
<feature type="non-terminal residue" evidence="2">
    <location>
        <position position="1"/>
    </location>
</feature>
<protein>
    <recommendedName>
        <fullName evidence="4">RGS domain-containing protein</fullName>
    </recommendedName>
</protein>
<feature type="region of interest" description="Disordered" evidence="1">
    <location>
        <begin position="91"/>
        <end position="130"/>
    </location>
</feature>
<dbReference type="EMBL" id="KZ389721">
    <property type="protein sequence ID" value="PIO55039.1"/>
    <property type="molecule type" value="Genomic_DNA"/>
</dbReference>
<name>A0A2G9TAP8_TELCI</name>